<dbReference type="CDD" id="cd00200">
    <property type="entry name" value="WD40"/>
    <property type="match status" value="1"/>
</dbReference>
<feature type="repeat" description="WD" evidence="3">
    <location>
        <begin position="119"/>
        <end position="160"/>
    </location>
</feature>
<feature type="signal peptide" evidence="4">
    <location>
        <begin position="1"/>
        <end position="27"/>
    </location>
</feature>
<feature type="repeat" description="WD" evidence="3">
    <location>
        <begin position="77"/>
        <end position="118"/>
    </location>
</feature>
<dbReference type="PANTHER" id="PTHR19879:SF9">
    <property type="entry name" value="TRANSCRIPTION INITIATION FACTOR TFIID SUBUNIT 5"/>
    <property type="match status" value="1"/>
</dbReference>
<dbReference type="PROSITE" id="PS50082">
    <property type="entry name" value="WD_REPEATS_2"/>
    <property type="match status" value="7"/>
</dbReference>
<dbReference type="InterPro" id="IPR020472">
    <property type="entry name" value="WD40_PAC1"/>
</dbReference>
<reference evidence="5 6" key="1">
    <citation type="submission" date="2014-10" db="EMBL/GenBank/DDBJ databases">
        <title>Genome sequence of Ponticoccus sp. strain UMTAT08 isolated from clonal culture of toxic dinoflagellate Alexandrium tamiyavanichii.</title>
        <authorList>
            <person name="Gan H.Y."/>
            <person name="Muhd D.-D."/>
            <person name="Mohd Noor M.E."/>
            <person name="Yeong Y.S."/>
            <person name="Usup G."/>
        </authorList>
    </citation>
    <scope>NUCLEOTIDE SEQUENCE [LARGE SCALE GENOMIC DNA]</scope>
    <source>
        <strain evidence="5 6">UMTAT08</strain>
    </source>
</reference>
<dbReference type="SUPFAM" id="SSF52129">
    <property type="entry name" value="Caspase-like"/>
    <property type="match status" value="1"/>
</dbReference>
<name>A0A0B3STP2_9RHOB</name>
<dbReference type="InterPro" id="IPR029030">
    <property type="entry name" value="Caspase-like_dom_sf"/>
</dbReference>
<dbReference type="Pfam" id="PF00400">
    <property type="entry name" value="WD40"/>
    <property type="match status" value="7"/>
</dbReference>
<organism evidence="5 6">
    <name type="scientific">Mameliella alba</name>
    <dbReference type="NCBI Taxonomy" id="561184"/>
    <lineage>
        <taxon>Bacteria</taxon>
        <taxon>Pseudomonadati</taxon>
        <taxon>Pseudomonadota</taxon>
        <taxon>Alphaproteobacteria</taxon>
        <taxon>Rhodobacterales</taxon>
        <taxon>Roseobacteraceae</taxon>
        <taxon>Mameliella</taxon>
    </lineage>
</organism>
<dbReference type="InterPro" id="IPR001680">
    <property type="entry name" value="WD40_rpt"/>
</dbReference>
<evidence type="ECO:0000256" key="2">
    <source>
        <dbReference type="ARBA" id="ARBA00022737"/>
    </source>
</evidence>
<proteinExistence type="predicted"/>
<dbReference type="InterPro" id="IPR036322">
    <property type="entry name" value="WD40_repeat_dom_sf"/>
</dbReference>
<dbReference type="STRING" id="561184.SAMN05216376_10146"/>
<dbReference type="SUPFAM" id="SSF50978">
    <property type="entry name" value="WD40 repeat-like"/>
    <property type="match status" value="1"/>
</dbReference>
<feature type="repeat" description="WD" evidence="3">
    <location>
        <begin position="203"/>
        <end position="244"/>
    </location>
</feature>
<evidence type="ECO:0000256" key="1">
    <source>
        <dbReference type="ARBA" id="ARBA00022574"/>
    </source>
</evidence>
<feature type="repeat" description="WD" evidence="3">
    <location>
        <begin position="35"/>
        <end position="76"/>
    </location>
</feature>
<evidence type="ECO:0000256" key="4">
    <source>
        <dbReference type="SAM" id="SignalP"/>
    </source>
</evidence>
<dbReference type="Gene3D" id="3.40.50.1460">
    <property type="match status" value="1"/>
</dbReference>
<protein>
    <submittedName>
        <fullName evidence="5">WD-containing repeat protein</fullName>
    </submittedName>
</protein>
<feature type="repeat" description="WD" evidence="3">
    <location>
        <begin position="245"/>
        <end position="286"/>
    </location>
</feature>
<feature type="chain" id="PRO_5002083179" evidence="4">
    <location>
        <begin position="28"/>
        <end position="608"/>
    </location>
</feature>
<keyword evidence="1 3" id="KW-0853">WD repeat</keyword>
<dbReference type="PANTHER" id="PTHR19879">
    <property type="entry name" value="TRANSCRIPTION INITIATION FACTOR TFIID"/>
    <property type="match status" value="1"/>
</dbReference>
<evidence type="ECO:0000313" key="6">
    <source>
        <dbReference type="Proteomes" id="UP000030960"/>
    </source>
</evidence>
<dbReference type="Gene3D" id="2.130.10.10">
    <property type="entry name" value="YVTN repeat-like/Quinoprotein amine dehydrogenase"/>
    <property type="match status" value="2"/>
</dbReference>
<evidence type="ECO:0000256" key="3">
    <source>
        <dbReference type="PROSITE-ProRule" id="PRU00221"/>
    </source>
</evidence>
<accession>A0A0B3STP2</accession>
<keyword evidence="4" id="KW-0732">Signal</keyword>
<feature type="repeat" description="WD" evidence="3">
    <location>
        <begin position="161"/>
        <end position="202"/>
    </location>
</feature>
<dbReference type="InterPro" id="IPR019775">
    <property type="entry name" value="WD40_repeat_CS"/>
</dbReference>
<dbReference type="AlphaFoldDB" id="A0A0B3STP2"/>
<gene>
    <name evidence="5" type="ORF">OA50_01808</name>
</gene>
<dbReference type="EMBL" id="JSUQ01000006">
    <property type="protein sequence ID" value="KHQ53819.1"/>
    <property type="molecule type" value="Genomic_DNA"/>
</dbReference>
<sequence>MRRNPPLPRFALAIALAVLGPIGPLWAEDPASTVLTGHQGAIDAATFSPDGRHVLTGSADYTAELWEVSTQRGLAILEGHEHRVSGVAFSPDGTRALTASADGTARVWDLSTGKEVLKLTQDGGRFTSAAYSPNGRQAVTGGNDGIARLWDLRSGAELRSFAGHAETITSLAISPDGTRLLTGSTDRTARLWDMASGEEIRRLDGHEALILSVAFGPEGKQAITGSWDKSAILWEVETGKVLRRFPGHEAAIRAVDLSPDGALALTGEWNRKAYLWNVETGEELQVFDGHGASIDAVDFAPDGRSLLTASWDGTVRLWSLPEVLWPDLPERQPVIAAPQPALKAPVNVAVARPETLVLIIGNRSYAEAPPVAYAHNDAEAFARYFRETLQVPQENIIVEKDLNSIGMARWFGTDEVPDGRLARRARFVDEIVVIYSGHGVPVFHEEGLPSGYLLPVDVPAAEPGFGAYPLDMLIRQLETLPVKSVTVLLDACFSGLSTQGSLVPGVSGAFGVAVAPPQEKARVSVLTATDFRTPQFAHWLDDKKQGAFSYYTLEGLRGAADADGDGRIRLSELRDHIDERLAQQDLRQSPSLLPGSEDNVLAEYVTED</sequence>
<dbReference type="PROSITE" id="PS50294">
    <property type="entry name" value="WD_REPEATS_REGION"/>
    <property type="match status" value="7"/>
</dbReference>
<dbReference type="PROSITE" id="PS00678">
    <property type="entry name" value="WD_REPEATS_1"/>
    <property type="match status" value="6"/>
</dbReference>
<feature type="repeat" description="WD" evidence="3">
    <location>
        <begin position="287"/>
        <end position="320"/>
    </location>
</feature>
<comment type="caution">
    <text evidence="5">The sequence shown here is derived from an EMBL/GenBank/DDBJ whole genome shotgun (WGS) entry which is preliminary data.</text>
</comment>
<dbReference type="SMART" id="SM00320">
    <property type="entry name" value="WD40"/>
    <property type="match status" value="7"/>
</dbReference>
<keyword evidence="6" id="KW-1185">Reference proteome</keyword>
<dbReference type="PRINTS" id="PR00320">
    <property type="entry name" value="GPROTEINBRPT"/>
</dbReference>
<keyword evidence="2" id="KW-0677">Repeat</keyword>
<dbReference type="InterPro" id="IPR015943">
    <property type="entry name" value="WD40/YVTN_repeat-like_dom_sf"/>
</dbReference>
<dbReference type="Proteomes" id="UP000030960">
    <property type="component" value="Unassembled WGS sequence"/>
</dbReference>
<evidence type="ECO:0000313" key="5">
    <source>
        <dbReference type="EMBL" id="KHQ53819.1"/>
    </source>
</evidence>